<accession>A0A9W9AWW6</accession>
<evidence type="ECO:0000256" key="1">
    <source>
        <dbReference type="SAM" id="MobiDB-lite"/>
    </source>
</evidence>
<name>A0A9W9AWW6_9AGAR</name>
<evidence type="ECO:0000313" key="2">
    <source>
        <dbReference type="EMBL" id="KAJ4490716.1"/>
    </source>
</evidence>
<organism evidence="2 3">
    <name type="scientific">Lentinula aciculospora</name>
    <dbReference type="NCBI Taxonomy" id="153920"/>
    <lineage>
        <taxon>Eukaryota</taxon>
        <taxon>Fungi</taxon>
        <taxon>Dikarya</taxon>
        <taxon>Basidiomycota</taxon>
        <taxon>Agaricomycotina</taxon>
        <taxon>Agaricomycetes</taxon>
        <taxon>Agaricomycetidae</taxon>
        <taxon>Agaricales</taxon>
        <taxon>Marasmiineae</taxon>
        <taxon>Omphalotaceae</taxon>
        <taxon>Lentinula</taxon>
    </lineage>
</organism>
<feature type="region of interest" description="Disordered" evidence="1">
    <location>
        <begin position="116"/>
        <end position="152"/>
    </location>
</feature>
<dbReference type="AlphaFoldDB" id="A0A9W9AWW6"/>
<evidence type="ECO:0000313" key="3">
    <source>
        <dbReference type="Proteomes" id="UP001150266"/>
    </source>
</evidence>
<comment type="caution">
    <text evidence="2">The sequence shown here is derived from an EMBL/GenBank/DDBJ whole genome shotgun (WGS) entry which is preliminary data.</text>
</comment>
<dbReference type="EMBL" id="JAOTPV010000001">
    <property type="protein sequence ID" value="KAJ4490716.1"/>
    <property type="molecule type" value="Genomic_DNA"/>
</dbReference>
<reference evidence="2" key="1">
    <citation type="submission" date="2022-08" db="EMBL/GenBank/DDBJ databases">
        <title>A Global Phylogenomic Analysis of the Shiitake Genus Lentinula.</title>
        <authorList>
            <consortium name="DOE Joint Genome Institute"/>
            <person name="Sierra-Patev S."/>
            <person name="Min B."/>
            <person name="Naranjo-Ortiz M."/>
            <person name="Looney B."/>
            <person name="Konkel Z."/>
            <person name="Slot J.C."/>
            <person name="Sakamoto Y."/>
            <person name="Steenwyk J.L."/>
            <person name="Rokas A."/>
            <person name="Carro J."/>
            <person name="Camarero S."/>
            <person name="Ferreira P."/>
            <person name="Molpeceres G."/>
            <person name="Ruiz-Duenas F.J."/>
            <person name="Serrano A."/>
            <person name="Henrissat B."/>
            <person name="Drula E."/>
            <person name="Hughes K.W."/>
            <person name="Mata J.L."/>
            <person name="Ishikawa N.K."/>
            <person name="Vargas-Isla R."/>
            <person name="Ushijima S."/>
            <person name="Smith C.A."/>
            <person name="Ahrendt S."/>
            <person name="Andreopoulos W."/>
            <person name="He G."/>
            <person name="Labutti K."/>
            <person name="Lipzen A."/>
            <person name="Ng V."/>
            <person name="Riley R."/>
            <person name="Sandor L."/>
            <person name="Barry K."/>
            <person name="Martinez A.T."/>
            <person name="Xiao Y."/>
            <person name="Gibbons J.G."/>
            <person name="Terashima K."/>
            <person name="Grigoriev I.V."/>
            <person name="Hibbett D.S."/>
        </authorList>
    </citation>
    <scope>NUCLEOTIDE SEQUENCE</scope>
    <source>
        <strain evidence="2">JLM2183</strain>
    </source>
</reference>
<keyword evidence="3" id="KW-1185">Reference proteome</keyword>
<gene>
    <name evidence="2" type="ORF">J3R30DRAFT_3694471</name>
</gene>
<dbReference type="Proteomes" id="UP001150266">
    <property type="component" value="Unassembled WGS sequence"/>
</dbReference>
<protein>
    <submittedName>
        <fullName evidence="2">Uncharacterized protein</fullName>
    </submittedName>
</protein>
<feature type="compositionally biased region" description="Basic and acidic residues" evidence="1">
    <location>
        <begin position="142"/>
        <end position="152"/>
    </location>
</feature>
<sequence length="189" mass="20961">MLALRRVASSPFHLVLYIVTIRGVSDFAITLSQNTKIEKVYAVGKLSQKSFITAALIDVESLPLRRNVFSEVHYRFFHNAVVNLPSLVSLNLAFNGDLEDNTAVSKIGELLEGKGGSLELEDDDDDSDDGEGESGEEEEEGGEGKDRELNKTKVEEAIDQLADLTKSTRRYMCAMNFLWVFINNLVLTG</sequence>
<feature type="compositionally biased region" description="Acidic residues" evidence="1">
    <location>
        <begin position="119"/>
        <end position="141"/>
    </location>
</feature>
<proteinExistence type="predicted"/>